<keyword evidence="1" id="KW-1133">Transmembrane helix</keyword>
<accession>A0A1K1VQK4</accession>
<feature type="transmembrane region" description="Helical" evidence="1">
    <location>
        <begin position="180"/>
        <end position="199"/>
    </location>
</feature>
<dbReference type="Proteomes" id="UP000181909">
    <property type="component" value="Unassembled WGS sequence"/>
</dbReference>
<dbReference type="RefSeq" id="WP_072483764.1">
    <property type="nucleotide sequence ID" value="NZ_CP109381.1"/>
</dbReference>
<keyword evidence="1" id="KW-0472">Membrane</keyword>
<sequence>MSARPAPAALPLLYIRSRALPLTAATLTCITLVAAWAAHWLQDQPYFDHTARVPVVVLAPLLASAAIGTSLHSHSDELDRTAVGRWWPRRLLHLLALTALTAGALAAAVPGHPEAFGVPAMVRNVLGATGAAAASVALLGARLSWLPMTVYGGAVYLAAPRPPGGAAAVWAWPMQPGPQGAAWAVAVTAYVAGAALLTVRGARPERG</sequence>
<organism evidence="2 3">
    <name type="scientific">Streptomyces atratus</name>
    <dbReference type="NCBI Taxonomy" id="1893"/>
    <lineage>
        <taxon>Bacteria</taxon>
        <taxon>Bacillati</taxon>
        <taxon>Actinomycetota</taxon>
        <taxon>Actinomycetes</taxon>
        <taxon>Kitasatosporales</taxon>
        <taxon>Streptomycetaceae</taxon>
        <taxon>Streptomyces</taxon>
    </lineage>
</organism>
<dbReference type="STRING" id="1893.SAMN02787144_100262"/>
<feature type="transmembrane region" description="Helical" evidence="1">
    <location>
        <begin position="91"/>
        <end position="109"/>
    </location>
</feature>
<proteinExistence type="predicted"/>
<evidence type="ECO:0000256" key="1">
    <source>
        <dbReference type="SAM" id="Phobius"/>
    </source>
</evidence>
<dbReference type="OrthoDB" id="4337469at2"/>
<feature type="transmembrane region" description="Helical" evidence="1">
    <location>
        <begin position="20"/>
        <end position="41"/>
    </location>
</feature>
<evidence type="ECO:0000313" key="3">
    <source>
        <dbReference type="Proteomes" id="UP000181909"/>
    </source>
</evidence>
<protein>
    <submittedName>
        <fullName evidence="2">Uncharacterized protein</fullName>
    </submittedName>
</protein>
<dbReference type="AlphaFoldDB" id="A0A1K1VQK4"/>
<evidence type="ECO:0000313" key="2">
    <source>
        <dbReference type="EMBL" id="SFX26972.1"/>
    </source>
</evidence>
<name>A0A1K1VQK4_STRAR</name>
<keyword evidence="1" id="KW-0812">Transmembrane</keyword>
<reference evidence="2 3" key="1">
    <citation type="submission" date="2016-11" db="EMBL/GenBank/DDBJ databases">
        <authorList>
            <person name="Jaros S."/>
            <person name="Januszkiewicz K."/>
            <person name="Wedrychowicz H."/>
        </authorList>
    </citation>
    <scope>NUCLEOTIDE SEQUENCE [LARGE SCALE GENOMIC DNA]</scope>
    <source>
        <strain evidence="2 3">OK807</strain>
    </source>
</reference>
<feature type="transmembrane region" description="Helical" evidence="1">
    <location>
        <begin position="121"/>
        <end position="141"/>
    </location>
</feature>
<dbReference type="EMBL" id="FPJO01000002">
    <property type="protein sequence ID" value="SFX26972.1"/>
    <property type="molecule type" value="Genomic_DNA"/>
</dbReference>
<gene>
    <name evidence="2" type="ORF">SAMN02787144_100262</name>
</gene>
<feature type="transmembrane region" description="Helical" evidence="1">
    <location>
        <begin position="53"/>
        <end position="71"/>
    </location>
</feature>